<evidence type="ECO:0000313" key="3">
    <source>
        <dbReference type="Proteomes" id="UP001154255"/>
    </source>
</evidence>
<protein>
    <submittedName>
        <fullName evidence="1">Uncharacterized protein</fullName>
    </submittedName>
</protein>
<dbReference type="Proteomes" id="UP001154259">
    <property type="component" value="Unassembled WGS sequence"/>
</dbReference>
<accession>A0A9W4X603</accession>
<keyword evidence="4" id="KW-1185">Reference proteome</keyword>
<evidence type="ECO:0000313" key="2">
    <source>
        <dbReference type="EMBL" id="CAI3934668.1"/>
    </source>
</evidence>
<reference evidence="1" key="1">
    <citation type="submission" date="2022-10" db="EMBL/GenBank/DDBJ databases">
        <authorList>
            <person name="Botero Cardona J."/>
        </authorList>
    </citation>
    <scope>NUCLEOTIDE SEQUENCE</scope>
    <source>
        <strain evidence="1">LMG 31819</strain>
        <strain evidence="2">R-53529</strain>
    </source>
</reference>
<name>A0A9W4X603_9PROT</name>
<dbReference type="Proteomes" id="UP001154255">
    <property type="component" value="Unassembled WGS sequence"/>
</dbReference>
<dbReference type="EMBL" id="CAMXCS010000001">
    <property type="protein sequence ID" value="CAI3934668.1"/>
    <property type="molecule type" value="Genomic_DNA"/>
</dbReference>
<gene>
    <name evidence="2" type="ORF">R53529_LOCUS738</name>
    <name evidence="1" type="ORF">R53530_LOCUS363</name>
</gene>
<dbReference type="RefSeq" id="WP_271789170.1">
    <property type="nucleotide sequence ID" value="NZ_CAMXCM010000001.1"/>
</dbReference>
<comment type="caution">
    <text evidence="1">The sequence shown here is derived from an EMBL/GenBank/DDBJ whole genome shotgun (WGS) entry which is preliminary data.</text>
</comment>
<organism evidence="1 3">
    <name type="scientific">Commensalibacter communis</name>
    <dbReference type="NCBI Taxonomy" id="2972786"/>
    <lineage>
        <taxon>Bacteria</taxon>
        <taxon>Pseudomonadati</taxon>
        <taxon>Pseudomonadota</taxon>
        <taxon>Alphaproteobacteria</taxon>
        <taxon>Acetobacterales</taxon>
        <taxon>Acetobacteraceae</taxon>
    </lineage>
</organism>
<proteinExistence type="predicted"/>
<dbReference type="AlphaFoldDB" id="A0A9W4X603"/>
<sequence length="310" mass="36538">MNEQKERQERKIQRGRIPAPRLYGILARSKREGVILRRGPKEWVQLINWNLSNDTLEHGQWLKGRVYENRCDLSPSGKYLIYFATGQHGTRRGYVGTMVSKPPFFTALAYWKHGGHTWGGGGVFENEKTIQLNYYWDEQILADGFSVPSSIRVKPFGEQSGKGEDWPVYYHRQCRDGWIMIQEGKCHRASADMTYFWYFDPVMIFEKVNKNGFKLQQIWRWIGRQNKPHLESDYVILDPNTRIRLQLENLTWADWDQGNLVFAKNGCLYRLSCSKKGHFPPVEEQFFKLIYNFRKNSFAPLKAPLKVCKW</sequence>
<dbReference type="EMBL" id="CAMXCM010000001">
    <property type="protein sequence ID" value="CAI3926304.1"/>
    <property type="molecule type" value="Genomic_DNA"/>
</dbReference>
<evidence type="ECO:0000313" key="4">
    <source>
        <dbReference type="Proteomes" id="UP001154259"/>
    </source>
</evidence>
<evidence type="ECO:0000313" key="1">
    <source>
        <dbReference type="EMBL" id="CAI3926304.1"/>
    </source>
</evidence>